<feature type="domain" description="PKD" evidence="1">
    <location>
        <begin position="174"/>
        <end position="226"/>
    </location>
</feature>
<proteinExistence type="predicted"/>
<dbReference type="GO" id="GO:0005975">
    <property type="term" value="P:carbohydrate metabolic process"/>
    <property type="evidence" value="ECO:0007669"/>
    <property type="project" value="UniProtKB-ARBA"/>
</dbReference>
<keyword evidence="3" id="KW-1185">Reference proteome</keyword>
<sequence>MLTVKIGATVAMSLAATLSPIHMVSSGAECAKELALLGLCDNNTGTEIIIDGSQETGGDPGSSPIDVGWQPPTDDSWSPQKPFDFDQCLIDWDSYIHCFRASEEAEEKMEEDDAPAIPAVTISDLVRFAPAGSVIHGEPDDVGVVGLPMNFVAAASVHTVDASLFGFPISVRFTPSAYDFSFGDGTTLTASSGGATWESLGQAQFTPTDTGHTYTERGTYTARVDVRYTAEVDLGVGWFPVDGEVTAPGPARDIRIFQAHTALVAYTCAQAPTSPGC</sequence>
<evidence type="ECO:0000259" key="1">
    <source>
        <dbReference type="PROSITE" id="PS50093"/>
    </source>
</evidence>
<name>A0A7W9C9N8_9MICO</name>
<dbReference type="Gene3D" id="2.60.40.10">
    <property type="entry name" value="Immunoglobulins"/>
    <property type="match status" value="1"/>
</dbReference>
<dbReference type="EMBL" id="JACHMU010000001">
    <property type="protein sequence ID" value="MBB5741560.1"/>
    <property type="molecule type" value="Genomic_DNA"/>
</dbReference>
<dbReference type="InterPro" id="IPR013783">
    <property type="entry name" value="Ig-like_fold"/>
</dbReference>
<dbReference type="RefSeq" id="WP_184280756.1">
    <property type="nucleotide sequence ID" value="NZ_BAAAPG010000001.1"/>
</dbReference>
<protein>
    <recommendedName>
        <fullName evidence="1">PKD domain-containing protein</fullName>
    </recommendedName>
</protein>
<evidence type="ECO:0000313" key="2">
    <source>
        <dbReference type="EMBL" id="MBB5741560.1"/>
    </source>
</evidence>
<dbReference type="Proteomes" id="UP000517712">
    <property type="component" value="Unassembled WGS sequence"/>
</dbReference>
<comment type="caution">
    <text evidence="2">The sequence shown here is derived from an EMBL/GenBank/DDBJ whole genome shotgun (WGS) entry which is preliminary data.</text>
</comment>
<reference evidence="2 3" key="1">
    <citation type="submission" date="2020-08" db="EMBL/GenBank/DDBJ databases">
        <title>Sequencing the genomes of 1000 actinobacteria strains.</title>
        <authorList>
            <person name="Klenk H.-P."/>
        </authorList>
    </citation>
    <scope>NUCLEOTIDE SEQUENCE [LARGE SCALE GENOMIC DNA]</scope>
    <source>
        <strain evidence="2 3">DSM 24823</strain>
    </source>
</reference>
<dbReference type="PROSITE" id="PS50093">
    <property type="entry name" value="PKD"/>
    <property type="match status" value="1"/>
</dbReference>
<dbReference type="CDD" id="cd00146">
    <property type="entry name" value="PKD"/>
    <property type="match status" value="1"/>
</dbReference>
<accession>A0A7W9C9N8</accession>
<organism evidence="2 3">
    <name type="scientific">Microbacterium ginsengiterrae</name>
    <dbReference type="NCBI Taxonomy" id="546115"/>
    <lineage>
        <taxon>Bacteria</taxon>
        <taxon>Bacillati</taxon>
        <taxon>Actinomycetota</taxon>
        <taxon>Actinomycetes</taxon>
        <taxon>Micrococcales</taxon>
        <taxon>Microbacteriaceae</taxon>
        <taxon>Microbacterium</taxon>
    </lineage>
</organism>
<dbReference type="AlphaFoldDB" id="A0A7W9C9N8"/>
<dbReference type="InterPro" id="IPR000601">
    <property type="entry name" value="PKD_dom"/>
</dbReference>
<evidence type="ECO:0000313" key="3">
    <source>
        <dbReference type="Proteomes" id="UP000517712"/>
    </source>
</evidence>
<gene>
    <name evidence="2" type="ORF">HD600_000057</name>
</gene>